<dbReference type="EMBL" id="KE148153">
    <property type="protein sequence ID" value="EPE06278.1"/>
    <property type="molecule type" value="Genomic_DNA"/>
</dbReference>
<proteinExistence type="predicted"/>
<feature type="domain" description="UBC core" evidence="6">
    <location>
        <begin position="1013"/>
        <end position="1184"/>
    </location>
</feature>
<dbReference type="HOGENOM" id="CLU_003143_1_0_1"/>
<dbReference type="InterPro" id="IPR051838">
    <property type="entry name" value="ARTD_PARP"/>
</dbReference>
<name>S3CIR5_OPHP1</name>
<protein>
    <submittedName>
        <fullName evidence="7">Ubiquitin conjugating enzyme</fullName>
    </submittedName>
</protein>
<keyword evidence="8" id="KW-1185">Reference proteome</keyword>
<dbReference type="Pfam" id="PF00644">
    <property type="entry name" value="PARP"/>
    <property type="match status" value="1"/>
</dbReference>
<keyword evidence="3" id="KW-0548">Nucleotidyltransferase</keyword>
<sequence>MPRSAFRADVRDLSAEAGKADLKCVEDISYDTKNDVVHVSFKCGDRDTPVAVQILCGDLDLYPDSRHYFISTWDSSQSHAWVVDNVQQIIQDLDERQTLWEVIRQLIKAFESLGTTNQICIDSDDSDDSDEEETAFDVEVEDKPDSFPTSVLGTKRRRPGHTHTADDPANFRLAVRSQPSNLRPDTIPADQRVARFESLSGARKARIQEDLKAVSDAGYFFGVLEGMTGMEDNSILAVSVKISTLALSLQMLLAWDLHPDMYFVLLIRFSRGYFTYEPLLELSDIEAGTAFRVGKCTKYKPSVREAFAAFGLDSSLSTVGTEAGSEDETAHFSKILISSELGKLMSDSFLAIVKFYNLYGSTWADASKSVVSQPSIQSYKQRTDSTSMSRGSKSLPLLAMQFAVDRLRNCTKYCQSCYTELDKNWQSLKPTVCSRELCLYQHIQIGLTQYLEYEILCQPAVIDLLINFCYVALTSFIMTPHVQPAIRAFPSGLRFFVPDLDDSHTGYFSRTDEKRFTIVLSKKDSAHSAYQFRKKHWVAISNVRKPTLGAGQILRHAVITDVDSTGSILYLKSDTGMAGYPAACYIFPYTKNIDTVSDYHKACLLKDILDTLPSVDFIKSQLESPLVGNLKHVEGISPSAVVLLEWIIATNRSCIMQITNKNLMVLEKMGLNYSPPTMWLQFCFFHGPPNAEAQFESELASCLAAGKIENPTCPTLLAWHGSKIQNWHSILRTGLDYQEIVNGRSFGNGVYFSPDFATSHGYTGQSTYPQWPKAVTDLDSVMSLNEIINAPRYFKSANPHYVVHEKNWSRCRFLFAKAKSSVPHRWPQIQNTALSISASTDCGYFMEDSQRQARGPHRGTLQIPLASMPPRTMIAKANDSSTALHMNLLQKGGQAFMCTMDAKDLAFTQAVKSPLEVYVIDDDCADESDAPENNEDNDVDDKDVVITKVVPRTYIEISDDEDDTLKPPFKKAKTAAAEPKHVHVNDNVTPFVAGKLNHGTLQVLQPPSWGTPSAQRALVSSMRDAQRMQASTPLPNLGWYIDFDKLENLFQWVFELHSFDNSIPLAADMRANNVNSIVMEMRFGPDYPITPPLVRVIRPRFLPFMQGGGGHITAGGSVCMELLTGTGWLPSYELSSVLMQVHLALSTAEPPARLEARGTLGQRDYGITEAMAGYMRAAATHGWSVPRDMAMRGIY</sequence>
<evidence type="ECO:0000313" key="8">
    <source>
        <dbReference type="Proteomes" id="UP000016923"/>
    </source>
</evidence>
<dbReference type="PROSITE" id="PS50127">
    <property type="entry name" value="UBC_2"/>
    <property type="match status" value="1"/>
</dbReference>
<evidence type="ECO:0000256" key="3">
    <source>
        <dbReference type="ARBA" id="ARBA00022695"/>
    </source>
</evidence>
<dbReference type="AlphaFoldDB" id="S3CIR5"/>
<dbReference type="SUPFAM" id="SSF56399">
    <property type="entry name" value="ADP-ribosylation"/>
    <property type="match status" value="1"/>
</dbReference>
<dbReference type="InterPro" id="IPR000608">
    <property type="entry name" value="UBC"/>
</dbReference>
<dbReference type="InterPro" id="IPR016135">
    <property type="entry name" value="UBQ-conjugating_enzyme/RWD"/>
</dbReference>
<organism evidence="7 8">
    <name type="scientific">Ophiostoma piceae (strain UAMH 11346)</name>
    <name type="common">Sap stain fungus</name>
    <dbReference type="NCBI Taxonomy" id="1262450"/>
    <lineage>
        <taxon>Eukaryota</taxon>
        <taxon>Fungi</taxon>
        <taxon>Dikarya</taxon>
        <taxon>Ascomycota</taxon>
        <taxon>Pezizomycotina</taxon>
        <taxon>Sordariomycetes</taxon>
        <taxon>Sordariomycetidae</taxon>
        <taxon>Ophiostomatales</taxon>
        <taxon>Ophiostomataceae</taxon>
        <taxon>Ophiostoma</taxon>
    </lineage>
</organism>
<dbReference type="GO" id="GO:0016779">
    <property type="term" value="F:nucleotidyltransferase activity"/>
    <property type="evidence" value="ECO:0007669"/>
    <property type="project" value="UniProtKB-KW"/>
</dbReference>
<dbReference type="Gene3D" id="3.10.110.10">
    <property type="entry name" value="Ubiquitin Conjugating Enzyme"/>
    <property type="match status" value="1"/>
</dbReference>
<evidence type="ECO:0000259" key="6">
    <source>
        <dbReference type="PROSITE" id="PS50127"/>
    </source>
</evidence>
<keyword evidence="4" id="KW-0520">NAD</keyword>
<dbReference type="OMA" id="LVCHCKT"/>
<evidence type="ECO:0000256" key="2">
    <source>
        <dbReference type="ARBA" id="ARBA00022679"/>
    </source>
</evidence>
<keyword evidence="2" id="KW-0808">Transferase</keyword>
<gene>
    <name evidence="7" type="ORF">F503_02406</name>
</gene>
<dbReference type="SUPFAM" id="SSF54495">
    <property type="entry name" value="UBC-like"/>
    <property type="match status" value="1"/>
</dbReference>
<reference evidence="7 8" key="1">
    <citation type="journal article" date="2013" name="BMC Genomics">
        <title>The genome and transcriptome of the pine saprophyte Ophiostoma piceae, and a comparison with the bark beetle-associated pine pathogen Grosmannia clavigera.</title>
        <authorList>
            <person name="Haridas S."/>
            <person name="Wang Y."/>
            <person name="Lim L."/>
            <person name="Massoumi Alamouti S."/>
            <person name="Jackman S."/>
            <person name="Docking R."/>
            <person name="Robertson G."/>
            <person name="Birol I."/>
            <person name="Bohlmann J."/>
            <person name="Breuil C."/>
        </authorList>
    </citation>
    <scope>NUCLEOTIDE SEQUENCE [LARGE SCALE GENOMIC DNA]</scope>
    <source>
        <strain evidence="7 8">UAMH 11346</strain>
    </source>
</reference>
<dbReference type="Gene3D" id="3.90.228.10">
    <property type="match status" value="1"/>
</dbReference>
<dbReference type="Pfam" id="PF00179">
    <property type="entry name" value="UQ_con"/>
    <property type="match status" value="1"/>
</dbReference>
<evidence type="ECO:0000256" key="1">
    <source>
        <dbReference type="ARBA" id="ARBA00022676"/>
    </source>
</evidence>
<dbReference type="eggNOG" id="KOG0897">
    <property type="taxonomic scope" value="Eukaryota"/>
</dbReference>
<dbReference type="Proteomes" id="UP000016923">
    <property type="component" value="Unassembled WGS sequence"/>
</dbReference>
<dbReference type="PANTHER" id="PTHR21328">
    <property type="entry name" value="POLY ADP-RIBOSE POLYMERASE FAMILY, MEMBER PARP"/>
    <property type="match status" value="1"/>
</dbReference>
<dbReference type="CDD" id="cd23802">
    <property type="entry name" value="UBCc_UBE2Q"/>
    <property type="match status" value="1"/>
</dbReference>
<dbReference type="STRING" id="1262450.S3CIR5"/>
<dbReference type="InterPro" id="IPR012317">
    <property type="entry name" value="Poly(ADP-ribose)pol_cat_dom"/>
</dbReference>
<accession>S3CIR5</accession>
<keyword evidence="1" id="KW-0328">Glycosyltransferase</keyword>
<evidence type="ECO:0000256" key="5">
    <source>
        <dbReference type="SAM" id="MobiDB-lite"/>
    </source>
</evidence>
<dbReference type="GO" id="GO:0003950">
    <property type="term" value="F:NAD+ poly-ADP-ribosyltransferase activity"/>
    <property type="evidence" value="ECO:0007669"/>
    <property type="project" value="InterPro"/>
</dbReference>
<feature type="region of interest" description="Disordered" evidence="5">
    <location>
        <begin position="147"/>
        <end position="167"/>
    </location>
</feature>
<dbReference type="OrthoDB" id="109543at2759"/>
<evidence type="ECO:0000256" key="4">
    <source>
        <dbReference type="ARBA" id="ARBA00023027"/>
    </source>
</evidence>
<evidence type="ECO:0000313" key="7">
    <source>
        <dbReference type="EMBL" id="EPE06278.1"/>
    </source>
</evidence>
<dbReference type="VEuPathDB" id="FungiDB:F503_02406"/>